<sequence>MASSSRESLCSDFSCMPDNRPSEILLSPDALRSITTLWHSDGRNDRSTCRKSCEKRLRARTLYSERSVRTCHHDQLQQHSRRAGPDTFMKRQASFARRRGPLSGERPLKHFWPMAEQARAPDGNIMQGTRCGTRLPRPGEWDRSPRRLIDDPTGDSAIG</sequence>
<proteinExistence type="predicted"/>
<feature type="compositionally biased region" description="Basic and acidic residues" evidence="1">
    <location>
        <begin position="137"/>
        <end position="150"/>
    </location>
</feature>
<dbReference type="EMBL" id="JACHXX010000012">
    <property type="protein sequence ID" value="MBB3165838.1"/>
    <property type="molecule type" value="Genomic_DNA"/>
</dbReference>
<feature type="region of interest" description="Disordered" evidence="1">
    <location>
        <begin position="123"/>
        <end position="159"/>
    </location>
</feature>
<comment type="caution">
    <text evidence="2">The sequence shown here is derived from an EMBL/GenBank/DDBJ whole genome shotgun (WGS) entry which is preliminary data.</text>
</comment>
<organism evidence="2 3">
    <name type="scientific">Rhizobium laguerreae</name>
    <dbReference type="NCBI Taxonomy" id="1076926"/>
    <lineage>
        <taxon>Bacteria</taxon>
        <taxon>Pseudomonadati</taxon>
        <taxon>Pseudomonadota</taxon>
        <taxon>Alphaproteobacteria</taxon>
        <taxon>Hyphomicrobiales</taxon>
        <taxon>Rhizobiaceae</taxon>
        <taxon>Rhizobium/Agrobacterium group</taxon>
        <taxon>Rhizobium</taxon>
    </lineage>
</organism>
<evidence type="ECO:0000313" key="3">
    <source>
        <dbReference type="Proteomes" id="UP000542811"/>
    </source>
</evidence>
<evidence type="ECO:0000313" key="2">
    <source>
        <dbReference type="EMBL" id="MBB3165838.1"/>
    </source>
</evidence>
<dbReference type="Proteomes" id="UP000542811">
    <property type="component" value="Unassembled WGS sequence"/>
</dbReference>
<name>A0ABR6GHS8_9HYPH</name>
<evidence type="ECO:0000256" key="1">
    <source>
        <dbReference type="SAM" id="MobiDB-lite"/>
    </source>
</evidence>
<accession>A0ABR6GHS8</accession>
<reference evidence="2 3" key="1">
    <citation type="submission" date="2020-08" db="EMBL/GenBank/DDBJ databases">
        <title>Genomic Encyclopedia of Type Strains, Phase III (KMG-III): the genomes of soil and plant-associated and newly described type strains.</title>
        <authorList>
            <person name="Whitman W."/>
        </authorList>
    </citation>
    <scope>NUCLEOTIDE SEQUENCE [LARGE SCALE GENOMIC DNA]</scope>
    <source>
        <strain evidence="2 3">CECT 8280</strain>
    </source>
</reference>
<gene>
    <name evidence="2" type="ORF">FHS25_006350</name>
</gene>
<keyword evidence="3" id="KW-1185">Reference proteome</keyword>
<protein>
    <submittedName>
        <fullName evidence="2">Uncharacterized protein</fullName>
    </submittedName>
</protein>